<protein>
    <recommendedName>
        <fullName evidence="6">Pentacotripeptide-repeat region of PRORP domain-containing protein</fullName>
    </recommendedName>
</protein>
<dbReference type="OMA" id="FFMAFAR"/>
<evidence type="ECO:0000256" key="3">
    <source>
        <dbReference type="PROSITE-ProRule" id="PRU00708"/>
    </source>
</evidence>
<dbReference type="PANTHER" id="PTHR47447:SF28">
    <property type="entry name" value="PENTACOTRIPEPTIDE-REPEAT REGION OF PRORP DOMAIN-CONTAINING PROTEIN"/>
    <property type="match status" value="1"/>
</dbReference>
<dbReference type="EMBL" id="CM007383">
    <property type="protein sequence ID" value="ONK76629.1"/>
    <property type="molecule type" value="Genomic_DNA"/>
</dbReference>
<dbReference type="Pfam" id="PF13812">
    <property type="entry name" value="PPR_3"/>
    <property type="match status" value="1"/>
</dbReference>
<dbReference type="OrthoDB" id="185373at2759"/>
<dbReference type="NCBIfam" id="TIGR00756">
    <property type="entry name" value="PPR"/>
    <property type="match status" value="3"/>
</dbReference>
<proteinExistence type="inferred from homology"/>
<sequence>MIGREILPTATTYNYFFRYFAKFGKIEEGMNLYDKMVRSGYEPDRLTYQLLIKMLCENQRLDLAVQMIKEMNQNGFDSDLATSTMLIHLLARLRRYDEAVDEFEGMIKRGIVPQYITYRMLVKELKRLGMDEMERKVSKLMDSVPHSTKLPRSYREREGDEVVSLRKSIIKKAGVISETLRVYKDTKEVNKVKESGESAVESANRLIADIKRRVYAVKSE</sequence>
<dbReference type="Gene3D" id="1.25.40.10">
    <property type="entry name" value="Tetratricopeptide repeat domain"/>
    <property type="match status" value="1"/>
</dbReference>
<evidence type="ECO:0000256" key="1">
    <source>
        <dbReference type="ARBA" id="ARBA00007626"/>
    </source>
</evidence>
<keyword evidence="2" id="KW-0677">Repeat</keyword>
<evidence type="ECO:0000313" key="5">
    <source>
        <dbReference type="Proteomes" id="UP000243459"/>
    </source>
</evidence>
<feature type="repeat" description="PPR" evidence="3">
    <location>
        <begin position="79"/>
        <end position="113"/>
    </location>
</feature>
<dbReference type="InterPro" id="IPR002885">
    <property type="entry name" value="PPR_rpt"/>
</dbReference>
<evidence type="ECO:0000256" key="2">
    <source>
        <dbReference type="ARBA" id="ARBA00022737"/>
    </source>
</evidence>
<feature type="repeat" description="PPR" evidence="3">
    <location>
        <begin position="44"/>
        <end position="78"/>
    </location>
</feature>
<keyword evidence="5" id="KW-1185">Reference proteome</keyword>
<organism evidence="4 5">
    <name type="scientific">Asparagus officinalis</name>
    <name type="common">Garden asparagus</name>
    <dbReference type="NCBI Taxonomy" id="4686"/>
    <lineage>
        <taxon>Eukaryota</taxon>
        <taxon>Viridiplantae</taxon>
        <taxon>Streptophyta</taxon>
        <taxon>Embryophyta</taxon>
        <taxon>Tracheophyta</taxon>
        <taxon>Spermatophyta</taxon>
        <taxon>Magnoliopsida</taxon>
        <taxon>Liliopsida</taxon>
        <taxon>Asparagales</taxon>
        <taxon>Asparagaceae</taxon>
        <taxon>Asparagoideae</taxon>
        <taxon>Asparagus</taxon>
    </lineage>
</organism>
<feature type="repeat" description="PPR" evidence="3">
    <location>
        <begin position="9"/>
        <end position="43"/>
    </location>
</feature>
<evidence type="ECO:0008006" key="6">
    <source>
        <dbReference type="Google" id="ProtNLM"/>
    </source>
</evidence>
<accession>A0A5P1FIB1</accession>
<reference evidence="5" key="1">
    <citation type="journal article" date="2017" name="Nat. Commun.">
        <title>The asparagus genome sheds light on the origin and evolution of a young Y chromosome.</title>
        <authorList>
            <person name="Harkess A."/>
            <person name="Zhou J."/>
            <person name="Xu C."/>
            <person name="Bowers J.E."/>
            <person name="Van der Hulst R."/>
            <person name="Ayyampalayam S."/>
            <person name="Mercati F."/>
            <person name="Riccardi P."/>
            <person name="McKain M.R."/>
            <person name="Kakrana A."/>
            <person name="Tang H."/>
            <person name="Ray J."/>
            <person name="Groenendijk J."/>
            <person name="Arikit S."/>
            <person name="Mathioni S.M."/>
            <person name="Nakano M."/>
            <person name="Shan H."/>
            <person name="Telgmann-Rauber A."/>
            <person name="Kanno A."/>
            <person name="Yue Z."/>
            <person name="Chen H."/>
            <person name="Li W."/>
            <person name="Chen Y."/>
            <person name="Xu X."/>
            <person name="Zhang Y."/>
            <person name="Luo S."/>
            <person name="Chen H."/>
            <person name="Gao J."/>
            <person name="Mao Z."/>
            <person name="Pires J.C."/>
            <person name="Luo M."/>
            <person name="Kudrna D."/>
            <person name="Wing R.A."/>
            <person name="Meyers B.C."/>
            <person name="Yi K."/>
            <person name="Kong H."/>
            <person name="Lavrijsen P."/>
            <person name="Sunseri F."/>
            <person name="Falavigna A."/>
            <person name="Ye Y."/>
            <person name="Leebens-Mack J.H."/>
            <person name="Chen G."/>
        </authorList>
    </citation>
    <scope>NUCLEOTIDE SEQUENCE [LARGE SCALE GENOMIC DNA]</scope>
    <source>
        <strain evidence="5">cv. DH0086</strain>
    </source>
</reference>
<dbReference type="InterPro" id="IPR011990">
    <property type="entry name" value="TPR-like_helical_dom_sf"/>
</dbReference>
<evidence type="ECO:0000313" key="4">
    <source>
        <dbReference type="EMBL" id="ONK76629.1"/>
    </source>
</evidence>
<name>A0A5P1FIB1_ASPOF</name>
<dbReference type="PANTHER" id="PTHR47447">
    <property type="entry name" value="OS03G0856100 PROTEIN"/>
    <property type="match status" value="1"/>
</dbReference>
<dbReference type="PROSITE" id="PS51375">
    <property type="entry name" value="PPR"/>
    <property type="match status" value="3"/>
</dbReference>
<gene>
    <name evidence="4" type="ORF">A4U43_C03F30330</name>
</gene>
<dbReference type="Pfam" id="PF13041">
    <property type="entry name" value="PPR_2"/>
    <property type="match status" value="1"/>
</dbReference>
<comment type="similarity">
    <text evidence="1">Belongs to the PPR family. P subfamily.</text>
</comment>
<dbReference type="Proteomes" id="UP000243459">
    <property type="component" value="Chromosome 3"/>
</dbReference>
<dbReference type="AlphaFoldDB" id="A0A5P1FIB1"/>
<dbReference type="Gramene" id="ONK76629">
    <property type="protein sequence ID" value="ONK76629"/>
    <property type="gene ID" value="A4U43_C03F30330"/>
</dbReference>